<organism evidence="9 10">
    <name type="scientific">Zoarces viviparus</name>
    <name type="common">Viviparous eelpout</name>
    <name type="synonym">Blennius viviparus</name>
    <dbReference type="NCBI Taxonomy" id="48416"/>
    <lineage>
        <taxon>Eukaryota</taxon>
        <taxon>Metazoa</taxon>
        <taxon>Chordata</taxon>
        <taxon>Craniata</taxon>
        <taxon>Vertebrata</taxon>
        <taxon>Euteleostomi</taxon>
        <taxon>Actinopterygii</taxon>
        <taxon>Neopterygii</taxon>
        <taxon>Teleostei</taxon>
        <taxon>Neoteleostei</taxon>
        <taxon>Acanthomorphata</taxon>
        <taxon>Eupercaria</taxon>
        <taxon>Perciformes</taxon>
        <taxon>Cottioidei</taxon>
        <taxon>Zoarcales</taxon>
        <taxon>Zoarcidae</taxon>
        <taxon>Zoarcinae</taxon>
        <taxon>Zoarces</taxon>
    </lineage>
</organism>
<feature type="domain" description="WWE" evidence="8">
    <location>
        <begin position="162"/>
        <end position="253"/>
    </location>
</feature>
<dbReference type="InterPro" id="IPR000571">
    <property type="entry name" value="Znf_CCCH"/>
</dbReference>
<keyword evidence="3" id="KW-0539">Nucleus</keyword>
<evidence type="ECO:0000313" key="10">
    <source>
        <dbReference type="Proteomes" id="UP001488805"/>
    </source>
</evidence>
<feature type="domain" description="WWE" evidence="8">
    <location>
        <begin position="265"/>
        <end position="352"/>
    </location>
</feature>
<reference evidence="9 10" key="1">
    <citation type="journal article" date="2024" name="Genome Biol. Evol.">
        <title>Chromosome-level genome assembly of the viviparous eelpout Zoarces viviparus.</title>
        <authorList>
            <person name="Fuhrmann N."/>
            <person name="Brasseur M.V."/>
            <person name="Bakowski C.E."/>
            <person name="Podsiadlowski L."/>
            <person name="Prost S."/>
            <person name="Krehenwinkel H."/>
            <person name="Mayer C."/>
        </authorList>
    </citation>
    <scope>NUCLEOTIDE SEQUENCE [LARGE SCALE GENOMIC DNA]</scope>
    <source>
        <strain evidence="9">NO-MEL_2022_Ind0_liver</strain>
    </source>
</reference>
<dbReference type="EMBL" id="JBCEZU010000134">
    <property type="protein sequence ID" value="KAK9525753.1"/>
    <property type="molecule type" value="Genomic_DNA"/>
</dbReference>
<dbReference type="Gene3D" id="3.30.720.50">
    <property type="match status" value="2"/>
</dbReference>
<feature type="zinc finger region" description="C3H1-type" evidence="5">
    <location>
        <begin position="35"/>
        <end position="62"/>
    </location>
</feature>
<sequence>MADQSGEESPLGSGSDVSDESDSDGTSDVESDSQLDGKEPCKYYNGRGCKEGERCSYLHACKYALKGSCRHGSKCKLYHPRAEREASGASNGASDRSRASDPTLTDGRCYQWQLNDGNGWLDVCNDHVLEAQYSLPHTKSIKIYNTSYGAVSIDFKRMKVFRKSLRVRRLDDGNAVWIWYCTLSRKWIKYGSKDSKGNPSPVKNSDIEDKYQSNPASSYTFTIGAETVEIKFREMRQVTGQRKRKVTRRPLYRQQLAGAAGVSQTASALQNLQLGARPQWQFEGDSGKWHEFKHRRGTRTECSVNSEEIERKYAQNPNDSMIFKVTGRSYKLDFNAMTQTNLSTNTSHNVRRVLV</sequence>
<keyword evidence="5" id="KW-0862">Zinc</keyword>
<accession>A0AAW1EU03</accession>
<proteinExistence type="inferred from homology"/>
<evidence type="ECO:0000259" key="7">
    <source>
        <dbReference type="PROSITE" id="PS50103"/>
    </source>
</evidence>
<dbReference type="InterPro" id="IPR004170">
    <property type="entry name" value="WWE_dom"/>
</dbReference>
<dbReference type="SMART" id="SM00678">
    <property type="entry name" value="WWE"/>
    <property type="match status" value="1"/>
</dbReference>
<evidence type="ECO:0000256" key="1">
    <source>
        <dbReference type="ARBA" id="ARBA00004123"/>
    </source>
</evidence>
<evidence type="ECO:0000256" key="3">
    <source>
        <dbReference type="ARBA" id="ARBA00023242"/>
    </source>
</evidence>
<dbReference type="AlphaFoldDB" id="A0AAW1EU03"/>
<dbReference type="PANTHER" id="PTHR45740:SF14">
    <property type="entry name" value="NOVEL PROTEIN"/>
    <property type="match status" value="1"/>
</dbReference>
<protein>
    <submittedName>
        <fullName evidence="9">Uncharacterized protein</fullName>
    </submittedName>
</protein>
<keyword evidence="5" id="KW-0479">Metal-binding</keyword>
<comment type="caution">
    <text evidence="9">The sequence shown here is derived from an EMBL/GenBank/DDBJ whole genome shotgun (WGS) entry which is preliminary data.</text>
</comment>
<feature type="domain" description="C3H1-type" evidence="7">
    <location>
        <begin position="35"/>
        <end position="62"/>
    </location>
</feature>
<dbReference type="Pfam" id="PF14608">
    <property type="entry name" value="zf-CCCH_2"/>
    <property type="match status" value="1"/>
</dbReference>
<dbReference type="Proteomes" id="UP001488805">
    <property type="component" value="Unassembled WGS sequence"/>
</dbReference>
<gene>
    <name evidence="9" type="ORF">VZT92_016435</name>
</gene>
<evidence type="ECO:0000256" key="5">
    <source>
        <dbReference type="PROSITE-ProRule" id="PRU00723"/>
    </source>
</evidence>
<dbReference type="GO" id="GO:0008270">
    <property type="term" value="F:zinc ion binding"/>
    <property type="evidence" value="ECO:0007669"/>
    <property type="project" value="UniProtKB-KW"/>
</dbReference>
<dbReference type="Pfam" id="PF02825">
    <property type="entry name" value="WWE"/>
    <property type="match status" value="2"/>
</dbReference>
<dbReference type="PANTHER" id="PTHR45740">
    <property type="entry name" value="POLY [ADP-RIBOSE] POLYMERASE"/>
    <property type="match status" value="1"/>
</dbReference>
<dbReference type="GO" id="GO:1990404">
    <property type="term" value="F:NAD+-protein mono-ADP-ribosyltransferase activity"/>
    <property type="evidence" value="ECO:0007669"/>
    <property type="project" value="TreeGrafter"/>
</dbReference>
<name>A0AAW1EU03_ZOAVI</name>
<evidence type="ECO:0000256" key="4">
    <source>
        <dbReference type="ARBA" id="ARBA00024347"/>
    </source>
</evidence>
<feature type="compositionally biased region" description="Acidic residues" evidence="6">
    <location>
        <begin position="17"/>
        <end position="33"/>
    </location>
</feature>
<feature type="region of interest" description="Disordered" evidence="6">
    <location>
        <begin position="1"/>
        <end position="39"/>
    </location>
</feature>
<dbReference type="Gene3D" id="4.10.1000.10">
    <property type="entry name" value="Zinc finger, CCCH-type"/>
    <property type="match status" value="1"/>
</dbReference>
<dbReference type="GO" id="GO:0003950">
    <property type="term" value="F:NAD+ poly-ADP-ribosyltransferase activity"/>
    <property type="evidence" value="ECO:0007669"/>
    <property type="project" value="TreeGrafter"/>
</dbReference>
<dbReference type="PROSITE" id="PS50918">
    <property type="entry name" value="WWE"/>
    <property type="match status" value="2"/>
</dbReference>
<keyword evidence="10" id="KW-1185">Reference proteome</keyword>
<dbReference type="Pfam" id="PF23466">
    <property type="entry name" value="WWE_4"/>
    <property type="match status" value="1"/>
</dbReference>
<comment type="pathway">
    <text evidence="2">Protein modification; protein ubiquitination.</text>
</comment>
<evidence type="ECO:0000256" key="6">
    <source>
        <dbReference type="SAM" id="MobiDB-lite"/>
    </source>
</evidence>
<dbReference type="PROSITE" id="PS50103">
    <property type="entry name" value="ZF_C3H1"/>
    <property type="match status" value="1"/>
</dbReference>
<dbReference type="SUPFAM" id="SSF117839">
    <property type="entry name" value="WWE domain"/>
    <property type="match status" value="2"/>
</dbReference>
<dbReference type="GO" id="GO:0005634">
    <property type="term" value="C:nucleus"/>
    <property type="evidence" value="ECO:0007669"/>
    <property type="project" value="UniProtKB-SubCell"/>
</dbReference>
<comment type="similarity">
    <text evidence="4">Belongs to the ARTD/PARP family.</text>
</comment>
<evidence type="ECO:0000256" key="2">
    <source>
        <dbReference type="ARBA" id="ARBA00004906"/>
    </source>
</evidence>
<evidence type="ECO:0000313" key="9">
    <source>
        <dbReference type="EMBL" id="KAK9525753.1"/>
    </source>
</evidence>
<dbReference type="InterPro" id="IPR037197">
    <property type="entry name" value="WWE_dom_sf"/>
</dbReference>
<comment type="subcellular location">
    <subcellularLocation>
        <location evidence="1">Nucleus</location>
    </subcellularLocation>
</comment>
<keyword evidence="5" id="KW-0863">Zinc-finger</keyword>
<evidence type="ECO:0000259" key="8">
    <source>
        <dbReference type="PROSITE" id="PS50918"/>
    </source>
</evidence>
<dbReference type="InterPro" id="IPR018123">
    <property type="entry name" value="WWE-dom_subgr"/>
</dbReference>
<dbReference type="InterPro" id="IPR051712">
    <property type="entry name" value="ARTD-AVP"/>
</dbReference>